<evidence type="ECO:0000256" key="8">
    <source>
        <dbReference type="ARBA" id="ARBA00023004"/>
    </source>
</evidence>
<evidence type="ECO:0000256" key="6">
    <source>
        <dbReference type="ARBA" id="ARBA00022692"/>
    </source>
</evidence>
<name>A0A533I8L1_PARDE</name>
<evidence type="ECO:0000256" key="1">
    <source>
        <dbReference type="ARBA" id="ARBA00004571"/>
    </source>
</evidence>
<reference evidence="19 20" key="1">
    <citation type="journal article" date="2017" name="Nat. Commun.">
        <title>In situ click chemistry generation of cyclooxygenase-2 inhibitors.</title>
        <authorList>
            <person name="Bhardwaj A."/>
            <person name="Kaur J."/>
            <person name="Wuest M."/>
            <person name="Wuest F."/>
        </authorList>
    </citation>
    <scope>NUCLEOTIDE SEQUENCE [LARGE SCALE GENOMIC DNA]</scope>
    <source>
        <strain evidence="19">S2_012_000_R3_94</strain>
    </source>
</reference>
<comment type="similarity">
    <text evidence="2 14 15">Belongs to the TonB-dependent receptor family.</text>
</comment>
<keyword evidence="7 16" id="KW-0732">Signal</keyword>
<dbReference type="Proteomes" id="UP000315344">
    <property type="component" value="Unassembled WGS sequence"/>
</dbReference>
<comment type="subcellular location">
    <subcellularLocation>
        <location evidence="1 14">Cell outer membrane</location>
        <topology evidence="1 14">Multi-pass membrane protein</topology>
    </subcellularLocation>
</comment>
<protein>
    <submittedName>
        <fullName evidence="19">TonB-dependent siderophore receptor</fullName>
    </submittedName>
</protein>
<feature type="domain" description="TonB-dependent receptor-like beta-barrel" evidence="17">
    <location>
        <begin position="247"/>
        <end position="664"/>
    </location>
</feature>
<dbReference type="AlphaFoldDB" id="A0A533I8L1"/>
<evidence type="ECO:0000256" key="9">
    <source>
        <dbReference type="ARBA" id="ARBA00023065"/>
    </source>
</evidence>
<evidence type="ECO:0000256" key="3">
    <source>
        <dbReference type="ARBA" id="ARBA00022448"/>
    </source>
</evidence>
<comment type="caution">
    <text evidence="19">The sequence shown here is derived from an EMBL/GenBank/DDBJ whole genome shotgun (WGS) entry which is preliminary data.</text>
</comment>
<feature type="signal peptide" evidence="16">
    <location>
        <begin position="1"/>
        <end position="23"/>
    </location>
</feature>
<keyword evidence="5" id="KW-0410">Iron transport</keyword>
<evidence type="ECO:0000256" key="13">
    <source>
        <dbReference type="ARBA" id="ARBA00023237"/>
    </source>
</evidence>
<evidence type="ECO:0000256" key="12">
    <source>
        <dbReference type="ARBA" id="ARBA00023170"/>
    </source>
</evidence>
<dbReference type="CDD" id="cd01347">
    <property type="entry name" value="ligand_gated_channel"/>
    <property type="match status" value="1"/>
</dbReference>
<organism evidence="19 20">
    <name type="scientific">Paracoccus denitrificans</name>
    <dbReference type="NCBI Taxonomy" id="266"/>
    <lineage>
        <taxon>Bacteria</taxon>
        <taxon>Pseudomonadati</taxon>
        <taxon>Pseudomonadota</taxon>
        <taxon>Alphaproteobacteria</taxon>
        <taxon>Rhodobacterales</taxon>
        <taxon>Paracoccaceae</taxon>
        <taxon>Paracoccus</taxon>
    </lineage>
</organism>
<dbReference type="Pfam" id="PF00593">
    <property type="entry name" value="TonB_dep_Rec_b-barrel"/>
    <property type="match status" value="1"/>
</dbReference>
<dbReference type="InterPro" id="IPR000531">
    <property type="entry name" value="Beta-barrel_TonB"/>
</dbReference>
<dbReference type="PANTHER" id="PTHR32552:SF68">
    <property type="entry name" value="FERRICHROME OUTER MEMBRANE TRANSPORTER_PHAGE RECEPTOR"/>
    <property type="match status" value="1"/>
</dbReference>
<evidence type="ECO:0000256" key="15">
    <source>
        <dbReference type="RuleBase" id="RU003357"/>
    </source>
</evidence>
<evidence type="ECO:0000256" key="4">
    <source>
        <dbReference type="ARBA" id="ARBA00022452"/>
    </source>
</evidence>
<evidence type="ECO:0000256" key="5">
    <source>
        <dbReference type="ARBA" id="ARBA00022496"/>
    </source>
</evidence>
<keyword evidence="10 15" id="KW-0798">TonB box</keyword>
<dbReference type="GO" id="GO:0038023">
    <property type="term" value="F:signaling receptor activity"/>
    <property type="evidence" value="ECO:0007669"/>
    <property type="project" value="InterPro"/>
</dbReference>
<dbReference type="NCBIfam" id="TIGR01783">
    <property type="entry name" value="TonB-siderophor"/>
    <property type="match status" value="1"/>
</dbReference>
<evidence type="ECO:0000259" key="18">
    <source>
        <dbReference type="Pfam" id="PF07715"/>
    </source>
</evidence>
<dbReference type="SUPFAM" id="SSF56935">
    <property type="entry name" value="Porins"/>
    <property type="match status" value="1"/>
</dbReference>
<evidence type="ECO:0000256" key="11">
    <source>
        <dbReference type="ARBA" id="ARBA00023136"/>
    </source>
</evidence>
<feature type="chain" id="PRO_5022141036" evidence="16">
    <location>
        <begin position="24"/>
        <end position="694"/>
    </location>
</feature>
<dbReference type="PANTHER" id="PTHR32552">
    <property type="entry name" value="FERRICHROME IRON RECEPTOR-RELATED"/>
    <property type="match status" value="1"/>
</dbReference>
<sequence length="694" mass="75971">MKLTFRAVALLSASTLTLSAALAQDTTDEIVLDTITLTATTDASVQAEGFVSEYVQAATKSDTPVAEMQQSVSVVTTTQIEQQGAESLGEALTYSAGVSGQPYGADPRFDSPNIRGFEARSAQYVNGLRQLRYLGAPAYEIYGLQQVEVLKGPSSSLYGAGNPAGIINQVQKRAQDYGFGEVGVGYDSNDAGQAFFDVNRAPSDTLSWRLTGILRDDKTQIEELGNDRGYLAGALRWHPDDLTTIDVIASHTDDGPISPTGVPYDLTQIADGDYLRDLYTGNPNWDESDRKMTNFGVEISRDLDNGWTLSQGFRYEKLDWDYTNTYVSGLSGDDITLGYTDQHEDTSGISLDTRLSGLVETGTMTHNLLFGVDLRKYDAETRTEFSYGPSLNWRNPDYSDTAPSAPWYIATTDVTLTQIGVYAQDEIAAGNWRGSLTLRHDRAEQSGTQYNNFNGVTDADQVDKATTGRAGVSYVFANGVMPYLSYSTSFDPQIGTDEDGDKLKPTKAKQWELGVKYQPEGFNGLITAAIYDLKETNVTRRVVEGGRPFDRQIGEVKSRGFELEATVELAEGWDIRAGYAYNDSQQREGANDRKDMPNAPRHLASAWLSRDFGNGWQAGGGFRHIGQRYGDEANAYDLDAVTLLDMGGSYTQGNIEATLNVSNLTDETYVANCGSFGCFYGEGRTISAKIARKW</sequence>
<dbReference type="GO" id="GO:0015891">
    <property type="term" value="P:siderophore transport"/>
    <property type="evidence" value="ECO:0007669"/>
    <property type="project" value="InterPro"/>
</dbReference>
<dbReference type="FunFam" id="2.170.130.10:FF:000001">
    <property type="entry name" value="Catecholate siderophore TonB-dependent receptor"/>
    <property type="match status" value="1"/>
</dbReference>
<keyword evidence="9" id="KW-0406">Ion transport</keyword>
<keyword evidence="12 19" id="KW-0675">Receptor</keyword>
<feature type="domain" description="TonB-dependent receptor plug" evidence="18">
    <location>
        <begin position="65"/>
        <end position="166"/>
    </location>
</feature>
<evidence type="ECO:0000313" key="19">
    <source>
        <dbReference type="EMBL" id="TKW65988.1"/>
    </source>
</evidence>
<proteinExistence type="inferred from homology"/>
<dbReference type="Gene3D" id="2.40.170.20">
    <property type="entry name" value="TonB-dependent receptor, beta-barrel domain"/>
    <property type="match status" value="1"/>
</dbReference>
<evidence type="ECO:0000256" key="14">
    <source>
        <dbReference type="PROSITE-ProRule" id="PRU01360"/>
    </source>
</evidence>
<keyword evidence="3 14" id="KW-0813">Transport</keyword>
<keyword evidence="4 14" id="KW-1134">Transmembrane beta strand</keyword>
<keyword evidence="11 14" id="KW-0472">Membrane</keyword>
<dbReference type="GO" id="GO:0015344">
    <property type="term" value="F:siderophore uptake transmembrane transporter activity"/>
    <property type="evidence" value="ECO:0007669"/>
    <property type="project" value="TreeGrafter"/>
</dbReference>
<dbReference type="InterPro" id="IPR039426">
    <property type="entry name" value="TonB-dep_rcpt-like"/>
</dbReference>
<evidence type="ECO:0000256" key="16">
    <source>
        <dbReference type="SAM" id="SignalP"/>
    </source>
</evidence>
<keyword evidence="8" id="KW-0408">Iron</keyword>
<dbReference type="PROSITE" id="PS52016">
    <property type="entry name" value="TONB_DEPENDENT_REC_3"/>
    <property type="match status" value="1"/>
</dbReference>
<keyword evidence="13 14" id="KW-0998">Cell outer membrane</keyword>
<evidence type="ECO:0000256" key="10">
    <source>
        <dbReference type="ARBA" id="ARBA00023077"/>
    </source>
</evidence>
<keyword evidence="6 14" id="KW-0812">Transmembrane</keyword>
<dbReference type="Pfam" id="PF07715">
    <property type="entry name" value="Plug"/>
    <property type="match status" value="1"/>
</dbReference>
<dbReference type="InterPro" id="IPR012910">
    <property type="entry name" value="Plug_dom"/>
</dbReference>
<dbReference type="InterPro" id="IPR037066">
    <property type="entry name" value="Plug_dom_sf"/>
</dbReference>
<dbReference type="InterPro" id="IPR036942">
    <property type="entry name" value="Beta-barrel_TonB_sf"/>
</dbReference>
<dbReference type="InterPro" id="IPR010105">
    <property type="entry name" value="TonB_sidphr_rcpt"/>
</dbReference>
<dbReference type="EMBL" id="VAFL01000009">
    <property type="protein sequence ID" value="TKW65988.1"/>
    <property type="molecule type" value="Genomic_DNA"/>
</dbReference>
<evidence type="ECO:0000256" key="7">
    <source>
        <dbReference type="ARBA" id="ARBA00022729"/>
    </source>
</evidence>
<dbReference type="Gene3D" id="2.170.130.10">
    <property type="entry name" value="TonB-dependent receptor, plug domain"/>
    <property type="match status" value="1"/>
</dbReference>
<evidence type="ECO:0000259" key="17">
    <source>
        <dbReference type="Pfam" id="PF00593"/>
    </source>
</evidence>
<evidence type="ECO:0000256" key="2">
    <source>
        <dbReference type="ARBA" id="ARBA00009810"/>
    </source>
</evidence>
<evidence type="ECO:0000313" key="20">
    <source>
        <dbReference type="Proteomes" id="UP000315344"/>
    </source>
</evidence>
<gene>
    <name evidence="19" type="ORF">DI616_12640</name>
</gene>
<accession>A0A533I8L1</accession>
<dbReference type="GO" id="GO:0009279">
    <property type="term" value="C:cell outer membrane"/>
    <property type="evidence" value="ECO:0007669"/>
    <property type="project" value="UniProtKB-SubCell"/>
</dbReference>